<proteinExistence type="predicted"/>
<dbReference type="EMBL" id="JAWWNJ010000017">
    <property type="protein sequence ID" value="KAK7037908.1"/>
    <property type="molecule type" value="Genomic_DNA"/>
</dbReference>
<dbReference type="AlphaFoldDB" id="A0AAW0CIP5"/>
<comment type="caution">
    <text evidence="2">The sequence shown here is derived from an EMBL/GenBank/DDBJ whole genome shotgun (WGS) entry which is preliminary data.</text>
</comment>
<reference evidence="2 3" key="1">
    <citation type="journal article" date="2024" name="J Genomics">
        <title>Draft genome sequencing and assembly of Favolaschia claudopus CIRM-BRFM 2984 isolated from oak limbs.</title>
        <authorList>
            <person name="Navarro D."/>
            <person name="Drula E."/>
            <person name="Chaduli D."/>
            <person name="Cazenave R."/>
            <person name="Ahrendt S."/>
            <person name="Wang J."/>
            <person name="Lipzen A."/>
            <person name="Daum C."/>
            <person name="Barry K."/>
            <person name="Grigoriev I.V."/>
            <person name="Favel A."/>
            <person name="Rosso M.N."/>
            <person name="Martin F."/>
        </authorList>
    </citation>
    <scope>NUCLEOTIDE SEQUENCE [LARGE SCALE GENOMIC DNA]</scope>
    <source>
        <strain evidence="2 3">CIRM-BRFM 2984</strain>
    </source>
</reference>
<name>A0AAW0CIP5_9AGAR</name>
<feature type="compositionally biased region" description="Basic and acidic residues" evidence="1">
    <location>
        <begin position="227"/>
        <end position="236"/>
    </location>
</feature>
<sequence length="236" mass="25831">MALFVRALRFVGQLSAHPLTSAPPPLLSSSATRLRNINVRAIHLSPLPLRADRTTLATQGHIIAPTLYISPPPTTSSPFEIPPSPPSPSLLLMFSPSNAFRYEPICAAVIRTPSGADRLPPPFVFALPFNLTRFRHHKFKYLALNLSALKSSQIIDVSSWKPPSMLHIASFILLSPKIQRLLVDSSSDHPPTAPAPVPVNPESIVKRKRTHHDPRCSPLGSTSTSIKDMDDAHLPH</sequence>
<feature type="region of interest" description="Disordered" evidence="1">
    <location>
        <begin position="206"/>
        <end position="236"/>
    </location>
</feature>
<evidence type="ECO:0000313" key="2">
    <source>
        <dbReference type="EMBL" id="KAK7037908.1"/>
    </source>
</evidence>
<evidence type="ECO:0000313" key="3">
    <source>
        <dbReference type="Proteomes" id="UP001362999"/>
    </source>
</evidence>
<dbReference type="Proteomes" id="UP001362999">
    <property type="component" value="Unassembled WGS sequence"/>
</dbReference>
<accession>A0AAW0CIP5</accession>
<gene>
    <name evidence="2" type="ORF">R3P38DRAFT_3262406</name>
</gene>
<keyword evidence="3" id="KW-1185">Reference proteome</keyword>
<protein>
    <submittedName>
        <fullName evidence="2">Uncharacterized protein</fullName>
    </submittedName>
</protein>
<organism evidence="2 3">
    <name type="scientific">Favolaschia claudopus</name>
    <dbReference type="NCBI Taxonomy" id="2862362"/>
    <lineage>
        <taxon>Eukaryota</taxon>
        <taxon>Fungi</taxon>
        <taxon>Dikarya</taxon>
        <taxon>Basidiomycota</taxon>
        <taxon>Agaricomycotina</taxon>
        <taxon>Agaricomycetes</taxon>
        <taxon>Agaricomycetidae</taxon>
        <taxon>Agaricales</taxon>
        <taxon>Marasmiineae</taxon>
        <taxon>Mycenaceae</taxon>
        <taxon>Favolaschia</taxon>
    </lineage>
</organism>
<evidence type="ECO:0000256" key="1">
    <source>
        <dbReference type="SAM" id="MobiDB-lite"/>
    </source>
</evidence>